<comment type="caution">
    <text evidence="4">The sequence shown here is derived from an EMBL/GenBank/DDBJ whole genome shotgun (WGS) entry which is preliminary data.</text>
</comment>
<keyword evidence="4" id="KW-0449">Lipoprotein</keyword>
<accession>A0ABR8WBW0</accession>
<evidence type="ECO:0000313" key="5">
    <source>
        <dbReference type="Proteomes" id="UP000658980"/>
    </source>
</evidence>
<dbReference type="Proteomes" id="UP000658980">
    <property type="component" value="Unassembled WGS sequence"/>
</dbReference>
<organism evidence="4 5">
    <name type="scientific">Planococcus wigleyi</name>
    <dbReference type="NCBI Taxonomy" id="2762216"/>
    <lineage>
        <taxon>Bacteria</taxon>
        <taxon>Bacillati</taxon>
        <taxon>Bacillota</taxon>
        <taxon>Bacilli</taxon>
        <taxon>Bacillales</taxon>
        <taxon>Caryophanaceae</taxon>
        <taxon>Planococcus</taxon>
    </lineage>
</organism>
<feature type="compositionally biased region" description="Basic and acidic residues" evidence="2">
    <location>
        <begin position="35"/>
        <end position="48"/>
    </location>
</feature>
<dbReference type="PROSITE" id="PS51257">
    <property type="entry name" value="PROKAR_LIPOPROTEIN"/>
    <property type="match status" value="1"/>
</dbReference>
<dbReference type="InterPro" id="IPR012640">
    <property type="entry name" value="Membr_lipoprot_lipid_attach_CS"/>
</dbReference>
<keyword evidence="5" id="KW-1185">Reference proteome</keyword>
<evidence type="ECO:0000256" key="2">
    <source>
        <dbReference type="SAM" id="MobiDB-lite"/>
    </source>
</evidence>
<feature type="signal peptide" evidence="3">
    <location>
        <begin position="1"/>
        <end position="23"/>
    </location>
</feature>
<dbReference type="RefSeq" id="WP_191714738.1">
    <property type="nucleotide sequence ID" value="NZ_JACSPU010000002.1"/>
</dbReference>
<evidence type="ECO:0000256" key="3">
    <source>
        <dbReference type="SAM" id="SignalP"/>
    </source>
</evidence>
<feature type="region of interest" description="Disordered" evidence="2">
    <location>
        <begin position="28"/>
        <end position="48"/>
    </location>
</feature>
<reference evidence="4 5" key="1">
    <citation type="submission" date="2020-08" db="EMBL/GenBank/DDBJ databases">
        <title>A Genomic Blueprint of the Chicken Gut Microbiome.</title>
        <authorList>
            <person name="Gilroy R."/>
            <person name="Ravi A."/>
            <person name="Getino M."/>
            <person name="Pursley I."/>
            <person name="Horton D.L."/>
            <person name="Alikhan N.-F."/>
            <person name="Baker D."/>
            <person name="Gharbi K."/>
            <person name="Hall N."/>
            <person name="Watson M."/>
            <person name="Adriaenssens E.M."/>
            <person name="Foster-Nyarko E."/>
            <person name="Jarju S."/>
            <person name="Secka A."/>
            <person name="Antonio M."/>
            <person name="Oren A."/>
            <person name="Chaudhuri R."/>
            <person name="La Ragione R.M."/>
            <person name="Hildebrand F."/>
            <person name="Pallen M.J."/>
        </authorList>
    </citation>
    <scope>NUCLEOTIDE SEQUENCE [LARGE SCALE GENOMIC DNA]</scope>
    <source>
        <strain evidence="4 5">Sa1BUA13</strain>
    </source>
</reference>
<feature type="chain" id="PRO_5045441740" evidence="3">
    <location>
        <begin position="24"/>
        <end position="48"/>
    </location>
</feature>
<gene>
    <name evidence="4" type="ORF">H9630_06725</name>
</gene>
<evidence type="ECO:0000313" key="4">
    <source>
        <dbReference type="EMBL" id="MBD8014510.1"/>
    </source>
</evidence>
<keyword evidence="1 3" id="KW-0732">Signal</keyword>
<protein>
    <submittedName>
        <fullName evidence="4">Lipoprotein</fullName>
    </submittedName>
</protein>
<sequence>MRKIFLVGLAALLLAGCSFEVRDADPEQEDGFTIDLKDNKDEKQEEEE</sequence>
<dbReference type="Pfam" id="PF08139">
    <property type="entry name" value="LPAM_1"/>
    <property type="match status" value="1"/>
</dbReference>
<evidence type="ECO:0000256" key="1">
    <source>
        <dbReference type="ARBA" id="ARBA00022729"/>
    </source>
</evidence>
<name>A0ABR8WBW0_9BACL</name>
<proteinExistence type="predicted"/>
<dbReference type="EMBL" id="JACSPU010000002">
    <property type="protein sequence ID" value="MBD8014510.1"/>
    <property type="molecule type" value="Genomic_DNA"/>
</dbReference>